<dbReference type="SUPFAM" id="SSF52151">
    <property type="entry name" value="FabD/lysophospholipase-like"/>
    <property type="match status" value="1"/>
</dbReference>
<evidence type="ECO:0000256" key="2">
    <source>
        <dbReference type="ARBA" id="ARBA00022679"/>
    </source>
</evidence>
<evidence type="ECO:0000256" key="3">
    <source>
        <dbReference type="ARBA" id="ARBA00023315"/>
    </source>
</evidence>
<proteinExistence type="predicted"/>
<dbReference type="AlphaFoldDB" id="A0A1I6IZQ8"/>
<dbReference type="GO" id="GO:0005829">
    <property type="term" value="C:cytosol"/>
    <property type="evidence" value="ECO:0007669"/>
    <property type="project" value="TreeGrafter"/>
</dbReference>
<dbReference type="InterPro" id="IPR016036">
    <property type="entry name" value="Malonyl_transacylase_ACP-bd"/>
</dbReference>
<comment type="catalytic activity">
    <reaction evidence="4">
        <text>holo-[ACP] + malonyl-CoA = malonyl-[ACP] + CoA</text>
        <dbReference type="Rhea" id="RHEA:41792"/>
        <dbReference type="Rhea" id="RHEA-COMP:9623"/>
        <dbReference type="Rhea" id="RHEA-COMP:9685"/>
        <dbReference type="ChEBI" id="CHEBI:57287"/>
        <dbReference type="ChEBI" id="CHEBI:57384"/>
        <dbReference type="ChEBI" id="CHEBI:64479"/>
        <dbReference type="ChEBI" id="CHEBI:78449"/>
        <dbReference type="EC" id="2.3.1.39"/>
    </reaction>
</comment>
<dbReference type="OrthoDB" id="9805460at2"/>
<dbReference type="Pfam" id="PF03060">
    <property type="entry name" value="NMO"/>
    <property type="match status" value="1"/>
</dbReference>
<name>A0A1I6IZQ8_9FIRM</name>
<dbReference type="GO" id="GO:0004314">
    <property type="term" value="F:[acyl-carrier-protein] S-malonyltransferase activity"/>
    <property type="evidence" value="ECO:0007669"/>
    <property type="project" value="UniProtKB-EC"/>
</dbReference>
<protein>
    <recommendedName>
        <fullName evidence="1">[acyl-carrier-protein] S-malonyltransferase</fullName>
        <ecNumber evidence="1">2.3.1.39</ecNumber>
    </recommendedName>
</protein>
<dbReference type="EMBL" id="FOYZ01000004">
    <property type="protein sequence ID" value="SFR72197.1"/>
    <property type="molecule type" value="Genomic_DNA"/>
</dbReference>
<dbReference type="SUPFAM" id="SSF55048">
    <property type="entry name" value="Probable ACP-binding domain of malonyl-CoA ACP transacylase"/>
    <property type="match status" value="1"/>
</dbReference>
<dbReference type="Gene3D" id="3.40.366.10">
    <property type="entry name" value="Malonyl-Coenzyme A Acyl Carrier Protein, domain 2"/>
    <property type="match status" value="1"/>
</dbReference>
<reference evidence="6 7" key="1">
    <citation type="submission" date="2016-10" db="EMBL/GenBank/DDBJ databases">
        <authorList>
            <person name="de Groot N.N."/>
        </authorList>
    </citation>
    <scope>NUCLEOTIDE SEQUENCE [LARGE SCALE GENOMIC DNA]</scope>
    <source>
        <strain evidence="6 7">743A</strain>
    </source>
</reference>
<dbReference type="Pfam" id="PF21607">
    <property type="entry name" value="FabD_helical_ins"/>
    <property type="match status" value="1"/>
</dbReference>
<dbReference type="Gene3D" id="3.20.20.70">
    <property type="entry name" value="Aldolase class I"/>
    <property type="match status" value="1"/>
</dbReference>
<evidence type="ECO:0000256" key="1">
    <source>
        <dbReference type="ARBA" id="ARBA00013258"/>
    </source>
</evidence>
<evidence type="ECO:0000313" key="6">
    <source>
        <dbReference type="EMBL" id="SFR72197.1"/>
    </source>
</evidence>
<gene>
    <name evidence="6" type="ORF">SAMN05661086_01294</name>
</gene>
<dbReference type="InterPro" id="IPR016035">
    <property type="entry name" value="Acyl_Trfase/lysoPLipase"/>
</dbReference>
<dbReference type="PANTHER" id="PTHR42681">
    <property type="entry name" value="MALONYL-COA-ACYL CARRIER PROTEIN TRANSACYLASE, MITOCHONDRIAL"/>
    <property type="match status" value="1"/>
</dbReference>
<dbReference type="EC" id="2.3.1.39" evidence="1"/>
<dbReference type="Proteomes" id="UP000199659">
    <property type="component" value="Unassembled WGS sequence"/>
</dbReference>
<sequence length="754" mass="84388">MKAYVFPGQGSQTVGMGKELFDEFPKVTEIADRVLGYSIKELCLEDKNNVLNQTQYTQPAMYVVNALYYYKKIKDAVQKPDYVAGHSLGEYNALLAAGAFDFETGLRLVKKRAELMQKAIGGGMAAIIGVTKDRVNEILVKNNLDRIDIANCNTELQTVISGYENDIDASKSIFEQVPGISYIKLKVSGAFHSRYMEDASEEFKNFIQEAKINNLEIPVISNVSGELYKNGEVKNNLINQIKSSVQWNKSMIYLMNQNSDIEIEQIGPGNALVGMTKRIRREYASHPEYALQAKQEAGENQIIGSKKATVSEKLGSDKFKKDYNLKYAYIAGGMYRGISSEQMVVKMAKAGMLGIFGSGGLGYKQVEQAIQKIQSQLSSNQLFGMNFLQRLDNEEKEVAIIDLFLKYHIKVIEASGFIKMTKSLVKYRAKGLKKDVLGNVVSEHKIIAKMSRPEVAEMFLSPAPDKLLDKLVEQGDITSEEALLAGKIPVADDITVEGDSGGHTDQGITCVLFPAMVATRDRLKKQFGYEKDVRIGLAGGIGTPISAVAAFAMGADYIVTGSINQCTVESNTSELVKSLLQDINVQDTDYTIAGDMFEIGAKVQVLKKGVFFPARGNTLYELYRHNNSIDDLDEDTKQMIEKRYFKKSFKEVYQEMIRNLSQEEIQKIEDSPKKKMALIFKWYFSNSTRLAMEGEAEGKIDFQVHCGPALGAFNQWVRGTELEDWRNRHVDQIAIKIMDEASEQLVERLKMLMN</sequence>
<dbReference type="InterPro" id="IPR001227">
    <property type="entry name" value="Ac_transferase_dom_sf"/>
</dbReference>
<dbReference type="NCBIfam" id="TIGR00128">
    <property type="entry name" value="fabD"/>
    <property type="match status" value="1"/>
</dbReference>
<dbReference type="STRING" id="37658.SAMN05661086_01294"/>
<dbReference type="NCBIfam" id="TIGR02814">
    <property type="entry name" value="pfaD_fam"/>
    <property type="match status" value="1"/>
</dbReference>
<dbReference type="Pfam" id="PF00698">
    <property type="entry name" value="Acyl_transf_1"/>
    <property type="match status" value="1"/>
</dbReference>
<feature type="domain" description="Malonyl-CoA:ACP transacylase (MAT)" evidence="5">
    <location>
        <begin position="5"/>
        <end position="295"/>
    </location>
</feature>
<evidence type="ECO:0000259" key="5">
    <source>
        <dbReference type="SMART" id="SM00827"/>
    </source>
</evidence>
<dbReference type="InterPro" id="IPR049489">
    <property type="entry name" value="FabD-like_helical_ins"/>
</dbReference>
<dbReference type="SMART" id="SM00827">
    <property type="entry name" value="PKS_AT"/>
    <property type="match status" value="1"/>
</dbReference>
<evidence type="ECO:0000313" key="7">
    <source>
        <dbReference type="Proteomes" id="UP000199659"/>
    </source>
</evidence>
<dbReference type="CDD" id="cd04742">
    <property type="entry name" value="NPD_FabD"/>
    <property type="match status" value="1"/>
</dbReference>
<dbReference type="RefSeq" id="WP_092559877.1">
    <property type="nucleotide sequence ID" value="NZ_FOYZ01000004.1"/>
</dbReference>
<dbReference type="GO" id="GO:0006633">
    <property type="term" value="P:fatty acid biosynthetic process"/>
    <property type="evidence" value="ECO:0007669"/>
    <property type="project" value="TreeGrafter"/>
</dbReference>
<dbReference type="PANTHER" id="PTHR42681:SF1">
    <property type="entry name" value="MALONYL-COA-ACYL CARRIER PROTEIN TRANSACYLASE, MITOCHONDRIAL"/>
    <property type="match status" value="1"/>
</dbReference>
<dbReference type="InterPro" id="IPR050858">
    <property type="entry name" value="Mal-CoA-ACP_Trans/PKS_FabD"/>
</dbReference>
<dbReference type="SUPFAM" id="SSF51412">
    <property type="entry name" value="Inosine monophosphate dehydrogenase (IMPDH)"/>
    <property type="match status" value="1"/>
</dbReference>
<keyword evidence="2 6" id="KW-0808">Transferase</keyword>
<organism evidence="6 7">
    <name type="scientific">Anaeromicropila populeti</name>
    <dbReference type="NCBI Taxonomy" id="37658"/>
    <lineage>
        <taxon>Bacteria</taxon>
        <taxon>Bacillati</taxon>
        <taxon>Bacillota</taxon>
        <taxon>Clostridia</taxon>
        <taxon>Lachnospirales</taxon>
        <taxon>Lachnospiraceae</taxon>
        <taxon>Anaeromicropila</taxon>
    </lineage>
</organism>
<dbReference type="InterPro" id="IPR014043">
    <property type="entry name" value="Acyl_transferase_dom"/>
</dbReference>
<dbReference type="InterPro" id="IPR004410">
    <property type="entry name" value="Malonyl_CoA-ACP_transAc_FabD"/>
</dbReference>
<dbReference type="Gene3D" id="3.30.70.250">
    <property type="entry name" value="Malonyl-CoA ACP transacylase, ACP-binding"/>
    <property type="match status" value="1"/>
</dbReference>
<keyword evidence="7" id="KW-1185">Reference proteome</keyword>
<accession>A0A1I6IZQ8</accession>
<keyword evidence="3 6" id="KW-0012">Acyltransferase</keyword>
<dbReference type="InterPro" id="IPR014179">
    <property type="entry name" value="PfaD-like_TIM-barrel"/>
</dbReference>
<dbReference type="InterPro" id="IPR013785">
    <property type="entry name" value="Aldolase_TIM"/>
</dbReference>
<evidence type="ECO:0000256" key="4">
    <source>
        <dbReference type="ARBA" id="ARBA00048462"/>
    </source>
</evidence>